<dbReference type="Proteomes" id="UP000838756">
    <property type="component" value="Unassembled WGS sequence"/>
</dbReference>
<dbReference type="CDD" id="cd00063">
    <property type="entry name" value="FN3"/>
    <property type="match status" value="1"/>
</dbReference>
<feature type="transmembrane region" description="Helical" evidence="2">
    <location>
        <begin position="311"/>
        <end position="335"/>
    </location>
</feature>
<evidence type="ECO:0000313" key="5">
    <source>
        <dbReference type="Proteomes" id="UP000838756"/>
    </source>
</evidence>
<reference evidence="4" key="1">
    <citation type="submission" date="2022-03" db="EMBL/GenBank/DDBJ databases">
        <authorList>
            <person name="Lindestad O."/>
        </authorList>
    </citation>
    <scope>NUCLEOTIDE SEQUENCE</scope>
</reference>
<keyword evidence="2" id="KW-0472">Membrane</keyword>
<dbReference type="SUPFAM" id="SSF49265">
    <property type="entry name" value="Fibronectin type III"/>
    <property type="match status" value="1"/>
</dbReference>
<feature type="region of interest" description="Disordered" evidence="1">
    <location>
        <begin position="568"/>
        <end position="610"/>
    </location>
</feature>
<gene>
    <name evidence="4" type="primary">jg9415</name>
    <name evidence="4" type="ORF">PAEG_LOCUS10387</name>
</gene>
<dbReference type="OrthoDB" id="10028801at2759"/>
<keyword evidence="5" id="KW-1185">Reference proteome</keyword>
<keyword evidence="2" id="KW-1133">Transmembrane helix</keyword>
<dbReference type="InterPro" id="IPR007110">
    <property type="entry name" value="Ig-like_dom"/>
</dbReference>
<dbReference type="InterPro" id="IPR013783">
    <property type="entry name" value="Ig-like_fold"/>
</dbReference>
<name>A0A8S4R671_9NEOP</name>
<feature type="compositionally biased region" description="Polar residues" evidence="1">
    <location>
        <begin position="568"/>
        <end position="589"/>
    </location>
</feature>
<evidence type="ECO:0000259" key="3">
    <source>
        <dbReference type="PROSITE" id="PS50835"/>
    </source>
</evidence>
<evidence type="ECO:0000256" key="1">
    <source>
        <dbReference type="SAM" id="MobiDB-lite"/>
    </source>
</evidence>
<dbReference type="SUPFAM" id="SSF48726">
    <property type="entry name" value="Immunoglobulin"/>
    <property type="match status" value="2"/>
</dbReference>
<dbReference type="Gene3D" id="2.60.40.10">
    <property type="entry name" value="Immunoglobulins"/>
    <property type="match status" value="3"/>
</dbReference>
<comment type="caution">
    <text evidence="4">The sequence shown here is derived from an EMBL/GenBank/DDBJ whole genome shotgun (WGS) entry which is preliminary data.</text>
</comment>
<dbReference type="PROSITE" id="PS50835">
    <property type="entry name" value="IG_LIKE"/>
    <property type="match status" value="2"/>
</dbReference>
<organism evidence="4 5">
    <name type="scientific">Pararge aegeria aegeria</name>
    <dbReference type="NCBI Taxonomy" id="348720"/>
    <lineage>
        <taxon>Eukaryota</taxon>
        <taxon>Metazoa</taxon>
        <taxon>Ecdysozoa</taxon>
        <taxon>Arthropoda</taxon>
        <taxon>Hexapoda</taxon>
        <taxon>Insecta</taxon>
        <taxon>Pterygota</taxon>
        <taxon>Neoptera</taxon>
        <taxon>Endopterygota</taxon>
        <taxon>Lepidoptera</taxon>
        <taxon>Glossata</taxon>
        <taxon>Ditrysia</taxon>
        <taxon>Papilionoidea</taxon>
        <taxon>Nymphalidae</taxon>
        <taxon>Satyrinae</taxon>
        <taxon>Satyrini</taxon>
        <taxon>Parargina</taxon>
        <taxon>Pararge</taxon>
    </lineage>
</organism>
<dbReference type="CDD" id="cd00096">
    <property type="entry name" value="Ig"/>
    <property type="match status" value="1"/>
</dbReference>
<dbReference type="InterPro" id="IPR036179">
    <property type="entry name" value="Ig-like_dom_sf"/>
</dbReference>
<evidence type="ECO:0000256" key="2">
    <source>
        <dbReference type="SAM" id="Phobius"/>
    </source>
</evidence>
<dbReference type="Pfam" id="PF13927">
    <property type="entry name" value="Ig_3"/>
    <property type="match status" value="1"/>
</dbReference>
<dbReference type="InterPro" id="IPR003961">
    <property type="entry name" value="FN3_dom"/>
</dbReference>
<accession>A0A8S4R671</accession>
<keyword evidence="2" id="KW-0812">Transmembrane</keyword>
<dbReference type="EMBL" id="CAKXAJ010024863">
    <property type="protein sequence ID" value="CAH2232067.1"/>
    <property type="molecule type" value="Genomic_DNA"/>
</dbReference>
<dbReference type="InterPro" id="IPR003599">
    <property type="entry name" value="Ig_sub"/>
</dbReference>
<dbReference type="SMART" id="SM00409">
    <property type="entry name" value="IG"/>
    <property type="match status" value="2"/>
</dbReference>
<dbReference type="PANTHER" id="PTHR23278:SF19">
    <property type="entry name" value="OBSCURIN"/>
    <property type="match status" value="1"/>
</dbReference>
<proteinExistence type="predicted"/>
<dbReference type="InterPro" id="IPR036116">
    <property type="entry name" value="FN3_sf"/>
</dbReference>
<dbReference type="PANTHER" id="PTHR23278">
    <property type="entry name" value="SIDESTEP PROTEIN"/>
    <property type="match status" value="1"/>
</dbReference>
<sequence>MSIDIDLPVVKLELGANLDADKVVEGSDVYLDCMVRANPWHTHVYFTHNGVTVKPGPGVVVANQSLVLQRVSRRVAGAYVCIARNSLGDGASEPLILDVKYSPTCKTQQAGVLRAARGEIVEIDCEVDANPKEPMTYHWWFNSSTHSKLELNTFAMNAQNSLDRYLYMVNTSSDYGWVQCTASNTVGRQNTPCLFHILPAEKPSSLKNCEITNVTYDSLTLGCVPGHDGGLRQSFLLQVYEMATGLLLRNISSDDPQFVVWGLSGTNAVGISVRAYNKKGLSEPYALSSSLLKYPQRHTANVPVRVELTTVLVTVLCAVAIIVAVTAVSAFVFCWKYCNKREDNMKNEKSHRKQDEISNIPLTGTTECESVDSLDKNPDIIPIEGKISDNCSNKSSATDYSSIRPLLSKSEHDKYDASCERHYDHNEPCSQYVQVRPLDFRVHQFQHGMQMTNMGPSIQGYTTNMGHMPNMGPNECRASYDKVYENWLKYKNSLPLNTSGLLPVEQCMPPELYPPAIYSGLRNPLHLAQMPEIDPYHLDPGLMQEFRTNTPPVRVNAENSSVYYNKSSLDRGTSTLPHRKTSVTTQLETKPSALKPTESNARPTDEKHEGRNQMFQIDVVRARNEKAKRF</sequence>
<feature type="domain" description="Ig-like" evidence="3">
    <location>
        <begin position="8"/>
        <end position="98"/>
    </location>
</feature>
<evidence type="ECO:0000313" key="4">
    <source>
        <dbReference type="EMBL" id="CAH2232067.1"/>
    </source>
</evidence>
<dbReference type="AlphaFoldDB" id="A0A8S4R671"/>
<protein>
    <submittedName>
        <fullName evidence="4">Jg9415 protein</fullName>
    </submittedName>
</protein>
<feature type="domain" description="Ig-like" evidence="3">
    <location>
        <begin position="103"/>
        <end position="191"/>
    </location>
</feature>